<keyword evidence="5" id="KW-1185">Reference proteome</keyword>
<dbReference type="InterPro" id="IPR007855">
    <property type="entry name" value="RDRP"/>
</dbReference>
<protein>
    <recommendedName>
        <fullName evidence="1">RNA-dependent RNA polymerase</fullName>
        <ecNumber evidence="1">2.7.7.48</ecNumber>
    </recommendedName>
</protein>
<dbReference type="GO" id="GO:0031380">
    <property type="term" value="C:nuclear RNA-directed RNA polymerase complex"/>
    <property type="evidence" value="ECO:0007669"/>
    <property type="project" value="TreeGrafter"/>
</dbReference>
<reference evidence="4 5" key="1">
    <citation type="journal article" date="2018" name="Nat. Ecol. Evol.">
        <title>Pezizomycetes genomes reveal the molecular basis of ectomycorrhizal truffle lifestyle.</title>
        <authorList>
            <person name="Murat C."/>
            <person name="Payen T."/>
            <person name="Noel B."/>
            <person name="Kuo A."/>
            <person name="Morin E."/>
            <person name="Chen J."/>
            <person name="Kohler A."/>
            <person name="Krizsan K."/>
            <person name="Balestrini R."/>
            <person name="Da Silva C."/>
            <person name="Montanini B."/>
            <person name="Hainaut M."/>
            <person name="Levati E."/>
            <person name="Barry K.W."/>
            <person name="Belfiori B."/>
            <person name="Cichocki N."/>
            <person name="Clum A."/>
            <person name="Dockter R.B."/>
            <person name="Fauchery L."/>
            <person name="Guy J."/>
            <person name="Iotti M."/>
            <person name="Le Tacon F."/>
            <person name="Lindquist E.A."/>
            <person name="Lipzen A."/>
            <person name="Malagnac F."/>
            <person name="Mello A."/>
            <person name="Molinier V."/>
            <person name="Miyauchi S."/>
            <person name="Poulain J."/>
            <person name="Riccioni C."/>
            <person name="Rubini A."/>
            <person name="Sitrit Y."/>
            <person name="Splivallo R."/>
            <person name="Traeger S."/>
            <person name="Wang M."/>
            <person name="Zifcakova L."/>
            <person name="Wipf D."/>
            <person name="Zambonelli A."/>
            <person name="Paolocci F."/>
            <person name="Nowrousian M."/>
            <person name="Ottonello S."/>
            <person name="Baldrian P."/>
            <person name="Spatafora J.W."/>
            <person name="Henrissat B."/>
            <person name="Nagy L.G."/>
            <person name="Aury J.M."/>
            <person name="Wincker P."/>
            <person name="Grigoriev I.V."/>
            <person name="Bonfante P."/>
            <person name="Martin F.M."/>
        </authorList>
    </citation>
    <scope>NUCLEOTIDE SEQUENCE [LARGE SCALE GENOMIC DNA]</scope>
    <source>
        <strain evidence="4 5">RN42</strain>
    </source>
</reference>
<evidence type="ECO:0000313" key="4">
    <source>
        <dbReference type="EMBL" id="RPA74140.1"/>
    </source>
</evidence>
<evidence type="ECO:0000256" key="1">
    <source>
        <dbReference type="RuleBase" id="RU363098"/>
    </source>
</evidence>
<feature type="region of interest" description="Disordered" evidence="2">
    <location>
        <begin position="982"/>
        <end position="1009"/>
    </location>
</feature>
<dbReference type="STRING" id="1160509.A0A3N4HQR6"/>
<keyword evidence="1" id="KW-0808">Transferase</keyword>
<dbReference type="GO" id="GO:0003723">
    <property type="term" value="F:RNA binding"/>
    <property type="evidence" value="ECO:0007669"/>
    <property type="project" value="UniProtKB-KW"/>
</dbReference>
<sequence>MASATVLCLHWYIKQPKWSVTWSSRRSWHKPRAMAEQRAPRLGPSKSVMNTKQSKAFASPSIPSSAFDNQYIDATLSKGKSSYSSPSKAQTAFPLPPLTQHNNAYTRLPRPESPVYKAEALKGLDFLIQYEFTRAALHAGSPPTNESYNALAEPYIRDLVDARVSSKQTFRVLQRVVQNNNPEAFKSFTNRTSDTMWNKMLDGVWKNSGYLTGKFILEPKGMQKDNTLGAPTRANSNQTFVDKNCKAHQFLSLKLSPPSFMTGNRYFRRFGSDRFLFLSLPNLDEIKEKGNSGELYAAFRESVNVDREKFRLDICKWLANTGGIEVANRLWVPYYLREKEESKGKNNNKKVKVFQVIFFATAGVGIGNSLGGRFETPVHEELSREKLLDWQIYITRAKFQTVAKLWSRISLALSTSTPTITFDWKQIRLVPDLTSPETGEVMDDGCCRISHAAMGEVRAALGLSKKPAAVQGRVGGAKGVWFVDPNNHSDDIWICVNESQMKYGWHRSDQKGTTNEPSRLTLDVLNCSKAMTPAKLNSQLIAILDAGRVPFEVLAVLAREFIDARLEEVASALKNRVALREWVYKQGALTQSRRREKSVDSLGGVPMIVQERAVLLLESGFMPQANPYLRDLLEASLEEFVFQAKDKLHIEVPQSTVVMCIADPCGVLEEGECWLALKDDEIPGLDEQNVVGDILVARNPALLPSDIQKVRAVEDKERYKGLRMLKDVIVFSTKGPYSLASKLSGGDYDGDKVWCTWDARLVEPFQNSPVPREEEVGYDKNEWFFTDKTEVKDVMRTGDVWATDFYERAFQLSTVESMLGMYTYHHSECAYIYGLKDRRSQALAFVCGALVDAPKQGYVLKPNHEGILRKKVDLSPAKNGLPYRDSKSDWTPPIGGWTNVLDRLVFDVIGNYLQSRHDELRALMTPPPEEDFQEDPDLALPSQEFEEEMTPVQQQMRHQLTRELDQILQTWNKHWSVKDKTLEKQSKKKRGNGKASKDAEGPWGDENFEDSGFRELVEGLRESFLEIAPAPELAEQDSLLRAYARRDKVTGELKNEEWQRLKASFAYRLWPQAKIKRDGSKEVKKVVWWVAGYELCAIKIAAGGGGQVVGKRRADGTELVVRSGGNGYRPVLSDVYVSLRTMKDWEVVGLEGDGDGLEENKEFGGWE</sequence>
<feature type="region of interest" description="Disordered" evidence="2">
    <location>
        <begin position="80"/>
        <end position="110"/>
    </location>
</feature>
<organism evidence="4 5">
    <name type="scientific">Ascobolus immersus RN42</name>
    <dbReference type="NCBI Taxonomy" id="1160509"/>
    <lineage>
        <taxon>Eukaryota</taxon>
        <taxon>Fungi</taxon>
        <taxon>Dikarya</taxon>
        <taxon>Ascomycota</taxon>
        <taxon>Pezizomycotina</taxon>
        <taxon>Pezizomycetes</taxon>
        <taxon>Pezizales</taxon>
        <taxon>Ascobolaceae</taxon>
        <taxon>Ascobolus</taxon>
    </lineage>
</organism>
<keyword evidence="1" id="KW-0696">RNA-directed RNA polymerase</keyword>
<dbReference type="EMBL" id="ML119799">
    <property type="protein sequence ID" value="RPA74140.1"/>
    <property type="molecule type" value="Genomic_DNA"/>
</dbReference>
<evidence type="ECO:0000313" key="5">
    <source>
        <dbReference type="Proteomes" id="UP000275078"/>
    </source>
</evidence>
<keyword evidence="1" id="KW-0548">Nucleotidyltransferase</keyword>
<dbReference type="GO" id="GO:0030422">
    <property type="term" value="P:siRNA processing"/>
    <property type="evidence" value="ECO:0007669"/>
    <property type="project" value="TreeGrafter"/>
</dbReference>
<comment type="catalytic activity">
    <reaction evidence="1">
        <text>RNA(n) + a ribonucleoside 5'-triphosphate = RNA(n+1) + diphosphate</text>
        <dbReference type="Rhea" id="RHEA:21248"/>
        <dbReference type="Rhea" id="RHEA-COMP:14527"/>
        <dbReference type="Rhea" id="RHEA-COMP:17342"/>
        <dbReference type="ChEBI" id="CHEBI:33019"/>
        <dbReference type="ChEBI" id="CHEBI:61557"/>
        <dbReference type="ChEBI" id="CHEBI:140395"/>
        <dbReference type="EC" id="2.7.7.48"/>
    </reaction>
</comment>
<name>A0A3N4HQR6_ASCIM</name>
<evidence type="ECO:0000259" key="3">
    <source>
        <dbReference type="Pfam" id="PF05183"/>
    </source>
</evidence>
<dbReference type="AlphaFoldDB" id="A0A3N4HQR6"/>
<evidence type="ECO:0000256" key="2">
    <source>
        <dbReference type="SAM" id="MobiDB-lite"/>
    </source>
</evidence>
<dbReference type="Pfam" id="PF05183">
    <property type="entry name" value="RdRP"/>
    <property type="match status" value="1"/>
</dbReference>
<dbReference type="PANTHER" id="PTHR23079:SF14">
    <property type="entry name" value="RNA-DEPENDENT RNA POLYMERASE"/>
    <property type="match status" value="1"/>
</dbReference>
<dbReference type="InterPro" id="IPR057596">
    <property type="entry name" value="RDRP_core"/>
</dbReference>
<feature type="domain" description="RDRP core" evidence="3">
    <location>
        <begin position="253"/>
        <end position="870"/>
    </location>
</feature>
<comment type="similarity">
    <text evidence="1">Belongs to the RdRP family.</text>
</comment>
<accession>A0A3N4HQR6</accession>
<proteinExistence type="inferred from homology"/>
<gene>
    <name evidence="4" type="ORF">BJ508DRAFT_40060</name>
</gene>
<dbReference type="OrthoDB" id="10055769at2759"/>
<keyword evidence="1" id="KW-0694">RNA-binding</keyword>
<dbReference type="EC" id="2.7.7.48" evidence="1"/>
<dbReference type="GO" id="GO:0003968">
    <property type="term" value="F:RNA-directed RNA polymerase activity"/>
    <property type="evidence" value="ECO:0007669"/>
    <property type="project" value="UniProtKB-KW"/>
</dbReference>
<dbReference type="PANTHER" id="PTHR23079">
    <property type="entry name" value="RNA-DEPENDENT RNA POLYMERASE"/>
    <property type="match status" value="1"/>
</dbReference>
<dbReference type="Proteomes" id="UP000275078">
    <property type="component" value="Unassembled WGS sequence"/>
</dbReference>